<feature type="domain" description="HTH tetR-type" evidence="3">
    <location>
        <begin position="2"/>
        <end position="62"/>
    </location>
</feature>
<dbReference type="Proteomes" id="UP001519332">
    <property type="component" value="Unassembled WGS sequence"/>
</dbReference>
<sequence length="186" mass="20249">MSDRRAELADAAIVTLAREGMRGLTHRAVDRAAQVAEGSTSYYFRTREALLVGTLDRLAELTNAEITATSATDLDSVAALIEHWLTAGRDRMLARFELTLESTRRPTLRAAMHRLGGEFRAKAETVLTDAGVPDAKRRAANLVAHIDGLVFDQLAEVGPVRSRADLFDAITPLFAAAFRGDTQLSI</sequence>
<dbReference type="SUPFAM" id="SSF48498">
    <property type="entry name" value="Tetracyclin repressor-like, C-terminal domain"/>
    <property type="match status" value="1"/>
</dbReference>
<evidence type="ECO:0000313" key="5">
    <source>
        <dbReference type="Proteomes" id="UP001519332"/>
    </source>
</evidence>
<evidence type="ECO:0000313" key="4">
    <source>
        <dbReference type="EMBL" id="MBP2320142.1"/>
    </source>
</evidence>
<dbReference type="SUPFAM" id="SSF46689">
    <property type="entry name" value="Homeodomain-like"/>
    <property type="match status" value="1"/>
</dbReference>
<dbReference type="InterPro" id="IPR009057">
    <property type="entry name" value="Homeodomain-like_sf"/>
</dbReference>
<dbReference type="InterPro" id="IPR001647">
    <property type="entry name" value="HTH_TetR"/>
</dbReference>
<dbReference type="RefSeq" id="WP_209634006.1">
    <property type="nucleotide sequence ID" value="NZ_JAGINW010000001.1"/>
</dbReference>
<proteinExistence type="predicted"/>
<dbReference type="InterPro" id="IPR041583">
    <property type="entry name" value="TetR_C_31"/>
</dbReference>
<accession>A0ABS4T6U2</accession>
<protein>
    <submittedName>
        <fullName evidence="4">DNA-binding transcriptional regulator YbjK</fullName>
    </submittedName>
</protein>
<organism evidence="4 5">
    <name type="scientific">Kibdelosporangium banguiense</name>
    <dbReference type="NCBI Taxonomy" id="1365924"/>
    <lineage>
        <taxon>Bacteria</taxon>
        <taxon>Bacillati</taxon>
        <taxon>Actinomycetota</taxon>
        <taxon>Actinomycetes</taxon>
        <taxon>Pseudonocardiales</taxon>
        <taxon>Pseudonocardiaceae</taxon>
        <taxon>Kibdelosporangium</taxon>
    </lineage>
</organism>
<evidence type="ECO:0000256" key="2">
    <source>
        <dbReference type="PROSITE-ProRule" id="PRU00335"/>
    </source>
</evidence>
<keyword evidence="5" id="KW-1185">Reference proteome</keyword>
<evidence type="ECO:0000259" key="3">
    <source>
        <dbReference type="PROSITE" id="PS50977"/>
    </source>
</evidence>
<dbReference type="GO" id="GO:0003677">
    <property type="term" value="F:DNA binding"/>
    <property type="evidence" value="ECO:0007669"/>
    <property type="project" value="UniProtKB-KW"/>
</dbReference>
<gene>
    <name evidence="4" type="ORF">JOF56_000527</name>
</gene>
<reference evidence="4 5" key="1">
    <citation type="submission" date="2021-03" db="EMBL/GenBank/DDBJ databases">
        <title>Sequencing the genomes of 1000 actinobacteria strains.</title>
        <authorList>
            <person name="Klenk H.-P."/>
        </authorList>
    </citation>
    <scope>NUCLEOTIDE SEQUENCE [LARGE SCALE GENOMIC DNA]</scope>
    <source>
        <strain evidence="4 5">DSM 46670</strain>
    </source>
</reference>
<dbReference type="EMBL" id="JAGINW010000001">
    <property type="protein sequence ID" value="MBP2320142.1"/>
    <property type="molecule type" value="Genomic_DNA"/>
</dbReference>
<evidence type="ECO:0000256" key="1">
    <source>
        <dbReference type="ARBA" id="ARBA00023125"/>
    </source>
</evidence>
<comment type="caution">
    <text evidence="4">The sequence shown here is derived from an EMBL/GenBank/DDBJ whole genome shotgun (WGS) entry which is preliminary data.</text>
</comment>
<feature type="DNA-binding region" description="H-T-H motif" evidence="2">
    <location>
        <begin position="25"/>
        <end position="44"/>
    </location>
</feature>
<dbReference type="Gene3D" id="1.10.357.10">
    <property type="entry name" value="Tetracycline Repressor, domain 2"/>
    <property type="match status" value="1"/>
</dbReference>
<dbReference type="Pfam" id="PF17940">
    <property type="entry name" value="TetR_C_31"/>
    <property type="match status" value="1"/>
</dbReference>
<keyword evidence="1 2" id="KW-0238">DNA-binding</keyword>
<name>A0ABS4T6U2_9PSEU</name>
<dbReference type="InterPro" id="IPR036271">
    <property type="entry name" value="Tet_transcr_reg_TetR-rel_C_sf"/>
</dbReference>
<dbReference type="Pfam" id="PF00440">
    <property type="entry name" value="TetR_N"/>
    <property type="match status" value="1"/>
</dbReference>
<dbReference type="PROSITE" id="PS50977">
    <property type="entry name" value="HTH_TETR_2"/>
    <property type="match status" value="1"/>
</dbReference>